<dbReference type="Pfam" id="PF18645">
    <property type="entry name" value="DUF5631"/>
    <property type="match status" value="1"/>
</dbReference>
<evidence type="ECO:0000259" key="1">
    <source>
        <dbReference type="Pfam" id="PF18645"/>
    </source>
</evidence>
<gene>
    <name evidence="2" type="ORF">B4U45_02120</name>
</gene>
<proteinExistence type="predicted"/>
<dbReference type="AlphaFoldDB" id="A0A8E2IP93"/>
<accession>A0A8E2IP93</accession>
<sequence length="157" mass="16908">MLLEPAARRRDASAVDLLGAVTLAAVYQPHGYIGEPGPDTPALTGDRTARVTPQIDEFGPTLAEAVRRRDGLPRIAQAVAVAAARKYGVPDNEVEMLHETAAEICRSVLAAYPDHEYASTVDWMLLAAINALIDGDQTRANYHLAWAIAATSMRRCA</sequence>
<dbReference type="Proteomes" id="UP000192335">
    <property type="component" value="Unassembled WGS sequence"/>
</dbReference>
<comment type="caution">
    <text evidence="2">The sequence shown here is derived from an EMBL/GenBank/DDBJ whole genome shotgun (WGS) entry which is preliminary data.</text>
</comment>
<organism evidence="2 3">
    <name type="scientific">Mycobacterium persicum</name>
    <dbReference type="NCBI Taxonomy" id="1487726"/>
    <lineage>
        <taxon>Bacteria</taxon>
        <taxon>Bacillati</taxon>
        <taxon>Actinomycetota</taxon>
        <taxon>Actinomycetes</taxon>
        <taxon>Mycobacteriales</taxon>
        <taxon>Mycobacteriaceae</taxon>
        <taxon>Mycobacterium</taxon>
    </lineage>
</organism>
<dbReference type="InterPro" id="IPR040833">
    <property type="entry name" value="DUF5631"/>
</dbReference>
<reference evidence="2 3" key="1">
    <citation type="submission" date="2017-02" db="EMBL/GenBank/DDBJ databases">
        <title>Mycobacterium kansasii genomes.</title>
        <authorList>
            <person name="Borowka P."/>
            <person name="Strapagiel D."/>
            <person name="Marciniak B."/>
            <person name="Lach J."/>
            <person name="Bakula Z."/>
            <person name="Van Ingen J."/>
            <person name="Safianowska A."/>
            <person name="Brzostek A."/>
            <person name="Dziadek J."/>
            <person name="Jagielski T."/>
        </authorList>
    </citation>
    <scope>NUCLEOTIDE SEQUENCE [LARGE SCALE GENOMIC DNA]</scope>
    <source>
        <strain evidence="2 3">12MK</strain>
    </source>
</reference>
<protein>
    <recommendedName>
        <fullName evidence="1">DUF5631 domain-containing protein</fullName>
    </recommendedName>
</protein>
<evidence type="ECO:0000313" key="2">
    <source>
        <dbReference type="EMBL" id="ORC05639.1"/>
    </source>
</evidence>
<evidence type="ECO:0000313" key="3">
    <source>
        <dbReference type="Proteomes" id="UP000192335"/>
    </source>
</evidence>
<dbReference type="EMBL" id="MWQA01000001">
    <property type="protein sequence ID" value="ORC05639.1"/>
    <property type="molecule type" value="Genomic_DNA"/>
</dbReference>
<name>A0A8E2IP93_9MYCO</name>
<feature type="domain" description="DUF5631" evidence="1">
    <location>
        <begin position="55"/>
        <end position="149"/>
    </location>
</feature>